<organism evidence="4 5">
    <name type="scientific">Corynebacterium striatum</name>
    <dbReference type="NCBI Taxonomy" id="43770"/>
    <lineage>
        <taxon>Bacteria</taxon>
        <taxon>Bacillati</taxon>
        <taxon>Actinomycetota</taxon>
        <taxon>Actinomycetes</taxon>
        <taxon>Mycobacteriales</taxon>
        <taxon>Corynebacteriaceae</taxon>
        <taxon>Corynebacterium</taxon>
    </lineage>
</organism>
<feature type="compositionally biased region" description="Low complexity" evidence="2">
    <location>
        <begin position="181"/>
        <end position="193"/>
    </location>
</feature>
<sequence length="219" mass="23860">MARQNHTFKKSRTTVPVVSRATRQRESAAKAKAKGASQRIKSMGRMDIVGFGVILVVVLIVLLTIAVPLRNYYHVRSETARLERSIAAKQAEKEELLEEIDKYRSEDYLQQEARRRFGVIAEGETAYRIIDNRMNHNNTVTTDKLSDVDSRPWYEILWGSISEDEDTSVTGSTNTDPGNLPTVAPSSAPAAVPGQEAPAGDGEPAVPGTPAVPAASAAQ</sequence>
<accession>A0A2Z2IYE4</accession>
<proteinExistence type="predicted"/>
<evidence type="ECO:0000256" key="1">
    <source>
        <dbReference type="SAM" id="Coils"/>
    </source>
</evidence>
<dbReference type="Pfam" id="PF04977">
    <property type="entry name" value="DivIC"/>
    <property type="match status" value="1"/>
</dbReference>
<evidence type="ECO:0000256" key="2">
    <source>
        <dbReference type="SAM" id="MobiDB-lite"/>
    </source>
</evidence>
<dbReference type="EMBL" id="CP021252">
    <property type="protein sequence ID" value="ART21630.1"/>
    <property type="molecule type" value="Genomic_DNA"/>
</dbReference>
<feature type="transmembrane region" description="Helical" evidence="3">
    <location>
        <begin position="48"/>
        <end position="69"/>
    </location>
</feature>
<feature type="region of interest" description="Disordered" evidence="2">
    <location>
        <begin position="1"/>
        <end position="33"/>
    </location>
</feature>
<keyword evidence="1" id="KW-0175">Coiled coil</keyword>
<feature type="coiled-coil region" evidence="1">
    <location>
        <begin position="79"/>
        <end position="106"/>
    </location>
</feature>
<keyword evidence="3" id="KW-1133">Transmembrane helix</keyword>
<protein>
    <recommendedName>
        <fullName evidence="6">Septum formation initiator</fullName>
    </recommendedName>
</protein>
<name>A0A2Z2IYE4_CORST</name>
<evidence type="ECO:0000313" key="4">
    <source>
        <dbReference type="EMBL" id="ART21630.1"/>
    </source>
</evidence>
<keyword evidence="3" id="KW-0812">Transmembrane</keyword>
<feature type="compositionally biased region" description="Polar residues" evidence="2">
    <location>
        <begin position="168"/>
        <end position="177"/>
    </location>
</feature>
<gene>
    <name evidence="4" type="ORF">CBE89_09030</name>
</gene>
<feature type="compositionally biased region" description="Low complexity" evidence="2">
    <location>
        <begin position="204"/>
        <end position="219"/>
    </location>
</feature>
<dbReference type="Proteomes" id="UP000250197">
    <property type="component" value="Chromosome"/>
</dbReference>
<keyword evidence="3" id="KW-0472">Membrane</keyword>
<evidence type="ECO:0000313" key="5">
    <source>
        <dbReference type="Proteomes" id="UP000250197"/>
    </source>
</evidence>
<evidence type="ECO:0008006" key="6">
    <source>
        <dbReference type="Google" id="ProtNLM"/>
    </source>
</evidence>
<dbReference type="RefSeq" id="WP_240504677.1">
    <property type="nucleotide sequence ID" value="NZ_CP021252.1"/>
</dbReference>
<dbReference type="KEGG" id="cstr:CBE89_09030"/>
<reference evidence="4 5" key="1">
    <citation type="submission" date="2017-05" db="EMBL/GenBank/DDBJ databases">
        <title>Complete genome sequence of Corynebacterium striatum KC-Na-1 isolated from Neophocaena asiaeorientalis in Korea.</title>
        <authorList>
            <person name="Kim J.H."/>
            <person name="Lee K."/>
        </authorList>
    </citation>
    <scope>NUCLEOTIDE SEQUENCE [LARGE SCALE GENOMIC DNA]</scope>
    <source>
        <strain evidence="4 5">KC-Na-01</strain>
    </source>
</reference>
<dbReference type="InterPro" id="IPR007060">
    <property type="entry name" value="FtsL/DivIC"/>
</dbReference>
<evidence type="ECO:0000256" key="3">
    <source>
        <dbReference type="SAM" id="Phobius"/>
    </source>
</evidence>
<feature type="region of interest" description="Disordered" evidence="2">
    <location>
        <begin position="165"/>
        <end position="219"/>
    </location>
</feature>
<dbReference type="AlphaFoldDB" id="A0A2Z2IYE4"/>
<feature type="compositionally biased region" description="Basic residues" evidence="2">
    <location>
        <begin position="1"/>
        <end position="12"/>
    </location>
</feature>